<keyword evidence="5" id="KW-0732">Signal</keyword>
<organism evidence="7">
    <name type="scientific">Caulobacter sp. (strain K31)</name>
    <dbReference type="NCBI Taxonomy" id="366602"/>
    <lineage>
        <taxon>Bacteria</taxon>
        <taxon>Pseudomonadati</taxon>
        <taxon>Pseudomonadota</taxon>
        <taxon>Alphaproteobacteria</taxon>
        <taxon>Caulobacterales</taxon>
        <taxon>Caulobacteraceae</taxon>
        <taxon>Caulobacter</taxon>
    </lineage>
</organism>
<evidence type="ECO:0000259" key="6">
    <source>
        <dbReference type="Pfam" id="PF01212"/>
    </source>
</evidence>
<evidence type="ECO:0000256" key="2">
    <source>
        <dbReference type="ARBA" id="ARBA00006966"/>
    </source>
</evidence>
<dbReference type="EMBL" id="CP000927">
    <property type="protein sequence ID" value="ABZ73006.1"/>
    <property type="molecule type" value="Genomic_DNA"/>
</dbReference>
<dbReference type="PANTHER" id="PTHR48097:SF9">
    <property type="entry name" value="L-THREONINE ALDOLASE"/>
    <property type="match status" value="1"/>
</dbReference>
<dbReference type="InterPro" id="IPR001597">
    <property type="entry name" value="ArAA_b-elim_lyase/Thr_aldolase"/>
</dbReference>
<dbReference type="HOGENOM" id="CLU_029381_0_4_5"/>
<feature type="chain" id="PRO_5002755566" evidence="5">
    <location>
        <begin position="24"/>
        <end position="380"/>
    </location>
</feature>
<dbReference type="SUPFAM" id="SSF53383">
    <property type="entry name" value="PLP-dependent transferases"/>
    <property type="match status" value="1"/>
</dbReference>
<reference evidence="7" key="1">
    <citation type="submission" date="2008-01" db="EMBL/GenBank/DDBJ databases">
        <title>Complete sequence of chromosome of Caulobacter sp. K31.</title>
        <authorList>
            <consortium name="US DOE Joint Genome Institute"/>
            <person name="Copeland A."/>
            <person name="Lucas S."/>
            <person name="Lapidus A."/>
            <person name="Barry K."/>
            <person name="Glavina del Rio T."/>
            <person name="Dalin E."/>
            <person name="Tice H."/>
            <person name="Pitluck S."/>
            <person name="Bruce D."/>
            <person name="Goodwin L."/>
            <person name="Thompson L.S."/>
            <person name="Brettin T."/>
            <person name="Detter J.C."/>
            <person name="Han C."/>
            <person name="Schmutz J."/>
            <person name="Larimer F."/>
            <person name="Land M."/>
            <person name="Hauser L."/>
            <person name="Kyrpides N."/>
            <person name="Kim E."/>
            <person name="Stephens C."/>
            <person name="Richardson P."/>
        </authorList>
    </citation>
    <scope>NUCLEOTIDE SEQUENCE [LARGE SCALE GENOMIC DNA]</scope>
    <source>
        <strain evidence="7">K31</strain>
    </source>
</reference>
<protein>
    <submittedName>
        <fullName evidence="7">Aromatic amino acid beta-eliminating lyase/threonine aldolase</fullName>
    </submittedName>
</protein>
<comment type="cofactor">
    <cofactor evidence="1">
        <name>pyridoxal 5'-phosphate</name>
        <dbReference type="ChEBI" id="CHEBI:597326"/>
    </cofactor>
</comment>
<evidence type="ECO:0000313" key="7">
    <source>
        <dbReference type="EMBL" id="ABZ73006.1"/>
    </source>
</evidence>
<dbReference type="Pfam" id="PF01212">
    <property type="entry name" value="Beta_elim_lyase"/>
    <property type="match status" value="1"/>
</dbReference>
<dbReference type="eggNOG" id="COG2008">
    <property type="taxonomic scope" value="Bacteria"/>
</dbReference>
<dbReference type="GO" id="GO:0006545">
    <property type="term" value="P:glycine biosynthetic process"/>
    <property type="evidence" value="ECO:0007669"/>
    <property type="project" value="TreeGrafter"/>
</dbReference>
<dbReference type="AlphaFoldDB" id="B0SVB6"/>
<dbReference type="Gene3D" id="3.40.640.10">
    <property type="entry name" value="Type I PLP-dependent aspartate aminotransferase-like (Major domain)"/>
    <property type="match status" value="1"/>
</dbReference>
<keyword evidence="7" id="KW-0456">Lyase</keyword>
<dbReference type="InterPro" id="IPR015421">
    <property type="entry name" value="PyrdxlP-dep_Trfase_major"/>
</dbReference>
<dbReference type="GO" id="GO:0005829">
    <property type="term" value="C:cytosol"/>
    <property type="evidence" value="ECO:0007669"/>
    <property type="project" value="TreeGrafter"/>
</dbReference>
<gene>
    <name evidence="7" type="ordered locus">Caul_3880</name>
</gene>
<feature type="signal peptide" evidence="5">
    <location>
        <begin position="1"/>
        <end position="23"/>
    </location>
</feature>
<evidence type="ECO:0000256" key="1">
    <source>
        <dbReference type="ARBA" id="ARBA00001933"/>
    </source>
</evidence>
<feature type="domain" description="Aromatic amino acid beta-eliminating lyase/threonine aldolase" evidence="6">
    <location>
        <begin position="72"/>
        <end position="326"/>
    </location>
</feature>
<dbReference type="PANTHER" id="PTHR48097">
    <property type="entry name" value="L-THREONINE ALDOLASE-RELATED"/>
    <property type="match status" value="1"/>
</dbReference>
<dbReference type="GO" id="GO:0008732">
    <property type="term" value="F:L-allo-threonine aldolase activity"/>
    <property type="evidence" value="ECO:0007669"/>
    <property type="project" value="TreeGrafter"/>
</dbReference>
<evidence type="ECO:0000256" key="3">
    <source>
        <dbReference type="ARBA" id="ARBA00011881"/>
    </source>
</evidence>
<dbReference type="InterPro" id="IPR015424">
    <property type="entry name" value="PyrdxlP-dep_Trfase"/>
</dbReference>
<comment type="subunit">
    <text evidence="3">Homotetramer.</text>
</comment>
<dbReference type="STRING" id="366602.Caul_3880"/>
<accession>B0SVB6</accession>
<evidence type="ECO:0000256" key="5">
    <source>
        <dbReference type="SAM" id="SignalP"/>
    </source>
</evidence>
<proteinExistence type="inferred from homology"/>
<keyword evidence="4" id="KW-0663">Pyridoxal phosphate</keyword>
<sequence precursor="true">MDRRRFLEMSLAGAAFAPLVAQAQTISPTAPPPFPPRDARTVWLVGDSAPPDPAGDTQRLLELLKTRPRIREAYLSDGATAELEARFAKLLGKEACAFLPTGTLANHLAVRVLAGEASRVIVQHESHLYRDESDATQLLSGLNLVSLAEGRAAPTLAEIKAAVDEAENGPYPLRVGAISLESPVRRVKGEMVDLALVREISAYARSKNIKMHLDGARLLMAPPGYDIAGTAALFDTVYVSLYKYLDAPFGAVLAGSKADIAKVRDLRHRFGGTIYQGWECAVPALAALDDFDARHRAAFAAADQLFAALKAQGLATVKPAPNASNIRELMVKPKVAEGLFDRMRVAGVRMLQPENGVIEVYINDTITRRPVGEYLKLFTG</sequence>
<evidence type="ECO:0000256" key="4">
    <source>
        <dbReference type="ARBA" id="ARBA00022898"/>
    </source>
</evidence>
<comment type="similarity">
    <text evidence="2">Belongs to the threonine aldolase family.</text>
</comment>
<name>B0SVB6_CAUSK</name>
<dbReference type="GO" id="GO:0006567">
    <property type="term" value="P:L-threonine catabolic process"/>
    <property type="evidence" value="ECO:0007669"/>
    <property type="project" value="TreeGrafter"/>
</dbReference>
<dbReference type="KEGG" id="cak:Caul_3880"/>